<organism evidence="2 3">
    <name type="scientific">Thermoleophilum album</name>
    <dbReference type="NCBI Taxonomy" id="29539"/>
    <lineage>
        <taxon>Bacteria</taxon>
        <taxon>Bacillati</taxon>
        <taxon>Actinomycetota</taxon>
        <taxon>Thermoleophilia</taxon>
        <taxon>Thermoleophilales</taxon>
        <taxon>Thermoleophilaceae</taxon>
        <taxon>Thermoleophilum</taxon>
    </lineage>
</organism>
<keyword evidence="1" id="KW-0732">Signal</keyword>
<keyword evidence="3" id="KW-1185">Reference proteome</keyword>
<reference evidence="3" key="1">
    <citation type="submission" date="2016-10" db="EMBL/GenBank/DDBJ databases">
        <authorList>
            <person name="Varghese N."/>
            <person name="Submissions S."/>
        </authorList>
    </citation>
    <scope>NUCLEOTIDE SEQUENCE [LARGE SCALE GENOMIC DNA]</scope>
    <source>
        <strain evidence="3">ATCC 35263</strain>
    </source>
</reference>
<dbReference type="STRING" id="29539.SAMN02745716_1171"/>
<evidence type="ECO:0000256" key="1">
    <source>
        <dbReference type="SAM" id="SignalP"/>
    </source>
</evidence>
<sequence>MRSRFRALRRLLRSLFVVAAAVALAAAAAATRVAADSARPAWSVAVAVGSGAPGTPQRPRSRPFVVTVSMRSRGNTLESPLARLSIAAAGIVISPRARPACPADVLRAGIAEAQQRCSRSLVGFVEARAMVGPKGASRRVPQVSSCDLAGEVYAAGRSLAVQLYTGALYGRRCLRSMFAVAYASVRATKVGGLPASELRWVVPSEPGGFRHPLPDYDLNLDFLELNLPLGFGRNSADRSKPVVSSVGCERRRRRSVRAVFLQEDGTRATLRREARC</sequence>
<name>A0A1H6FP34_THEAL</name>
<evidence type="ECO:0000313" key="3">
    <source>
        <dbReference type="Proteomes" id="UP000222056"/>
    </source>
</evidence>
<feature type="signal peptide" evidence="1">
    <location>
        <begin position="1"/>
        <end position="34"/>
    </location>
</feature>
<dbReference type="Proteomes" id="UP000222056">
    <property type="component" value="Unassembled WGS sequence"/>
</dbReference>
<protein>
    <submittedName>
        <fullName evidence="2">Uncharacterized protein</fullName>
    </submittedName>
</protein>
<evidence type="ECO:0000313" key="2">
    <source>
        <dbReference type="EMBL" id="SEH12679.1"/>
    </source>
</evidence>
<feature type="chain" id="PRO_5038770028" evidence="1">
    <location>
        <begin position="35"/>
        <end position="276"/>
    </location>
</feature>
<accession>A0A1H6FP34</accession>
<dbReference type="RefSeq" id="WP_093117056.1">
    <property type="nucleotide sequence ID" value="NZ_FNWJ01000001.1"/>
</dbReference>
<proteinExistence type="predicted"/>
<gene>
    <name evidence="2" type="ORF">SAMN02745716_1171</name>
</gene>
<dbReference type="EMBL" id="FNWJ01000001">
    <property type="protein sequence ID" value="SEH12679.1"/>
    <property type="molecule type" value="Genomic_DNA"/>
</dbReference>
<dbReference type="AlphaFoldDB" id="A0A1H6FP34"/>